<reference evidence="1 2" key="1">
    <citation type="submission" date="2014-04" db="EMBL/GenBank/DDBJ databases">
        <authorList>
            <consortium name="DOE Joint Genome Institute"/>
            <person name="Kuo A."/>
            <person name="Gay G."/>
            <person name="Dore J."/>
            <person name="Kohler A."/>
            <person name="Nagy L.G."/>
            <person name="Floudas D."/>
            <person name="Copeland A."/>
            <person name="Barry K.W."/>
            <person name="Cichocki N."/>
            <person name="Veneault-Fourrey C."/>
            <person name="LaButti K."/>
            <person name="Lindquist E.A."/>
            <person name="Lipzen A."/>
            <person name="Lundell T."/>
            <person name="Morin E."/>
            <person name="Murat C."/>
            <person name="Sun H."/>
            <person name="Tunlid A."/>
            <person name="Henrissat B."/>
            <person name="Grigoriev I.V."/>
            <person name="Hibbett D.S."/>
            <person name="Martin F."/>
            <person name="Nordberg H.P."/>
            <person name="Cantor M.N."/>
            <person name="Hua S.X."/>
        </authorList>
    </citation>
    <scope>NUCLEOTIDE SEQUENCE [LARGE SCALE GENOMIC DNA]</scope>
    <source>
        <strain evidence="2">h7</strain>
    </source>
</reference>
<gene>
    <name evidence="1" type="ORF">M413DRAFT_139072</name>
</gene>
<organism evidence="1 2">
    <name type="scientific">Hebeloma cylindrosporum</name>
    <dbReference type="NCBI Taxonomy" id="76867"/>
    <lineage>
        <taxon>Eukaryota</taxon>
        <taxon>Fungi</taxon>
        <taxon>Dikarya</taxon>
        <taxon>Basidiomycota</taxon>
        <taxon>Agaricomycotina</taxon>
        <taxon>Agaricomycetes</taxon>
        <taxon>Agaricomycetidae</taxon>
        <taxon>Agaricales</taxon>
        <taxon>Agaricineae</taxon>
        <taxon>Hymenogastraceae</taxon>
        <taxon>Hebeloma</taxon>
    </lineage>
</organism>
<proteinExistence type="predicted"/>
<dbReference type="AlphaFoldDB" id="A0A0C3CE02"/>
<keyword evidence="2" id="KW-1185">Reference proteome</keyword>
<evidence type="ECO:0000313" key="1">
    <source>
        <dbReference type="EMBL" id="KIM41841.1"/>
    </source>
</evidence>
<evidence type="ECO:0000313" key="2">
    <source>
        <dbReference type="Proteomes" id="UP000053424"/>
    </source>
</evidence>
<reference evidence="2" key="2">
    <citation type="submission" date="2015-01" db="EMBL/GenBank/DDBJ databases">
        <title>Evolutionary Origins and Diversification of the Mycorrhizal Mutualists.</title>
        <authorList>
            <consortium name="DOE Joint Genome Institute"/>
            <consortium name="Mycorrhizal Genomics Consortium"/>
            <person name="Kohler A."/>
            <person name="Kuo A."/>
            <person name="Nagy L.G."/>
            <person name="Floudas D."/>
            <person name="Copeland A."/>
            <person name="Barry K.W."/>
            <person name="Cichocki N."/>
            <person name="Veneault-Fourrey C."/>
            <person name="LaButti K."/>
            <person name="Lindquist E.A."/>
            <person name="Lipzen A."/>
            <person name="Lundell T."/>
            <person name="Morin E."/>
            <person name="Murat C."/>
            <person name="Riley R."/>
            <person name="Ohm R."/>
            <person name="Sun H."/>
            <person name="Tunlid A."/>
            <person name="Henrissat B."/>
            <person name="Grigoriev I.V."/>
            <person name="Hibbett D.S."/>
            <person name="Martin F."/>
        </authorList>
    </citation>
    <scope>NUCLEOTIDE SEQUENCE [LARGE SCALE GENOMIC DNA]</scope>
    <source>
        <strain evidence="2">h7</strain>
    </source>
</reference>
<protein>
    <submittedName>
        <fullName evidence="1">Uncharacterized protein</fullName>
    </submittedName>
</protein>
<dbReference type="Proteomes" id="UP000053424">
    <property type="component" value="Unassembled WGS sequence"/>
</dbReference>
<dbReference type="HOGENOM" id="CLU_3014379_0_0_1"/>
<sequence length="56" mass="6215">MACPGNRPTAAICFPIIGVNGSCKVSRWSCSFLVCELLESRSDEEDQFHLIPLEPF</sequence>
<dbReference type="EMBL" id="KN831779">
    <property type="protein sequence ID" value="KIM41841.1"/>
    <property type="molecule type" value="Genomic_DNA"/>
</dbReference>
<accession>A0A0C3CE02</accession>
<name>A0A0C3CE02_HEBCY</name>